<comment type="caution">
    <text evidence="2">The sequence shown here is derived from an EMBL/GenBank/DDBJ whole genome shotgun (WGS) entry which is preliminary data.</text>
</comment>
<dbReference type="AlphaFoldDB" id="A0A2T3HNF1"/>
<keyword evidence="2" id="KW-0449">Lipoprotein</keyword>
<dbReference type="RefSeq" id="WP_107213948.1">
    <property type="nucleotide sequence ID" value="NZ_KZ686268.1"/>
</dbReference>
<dbReference type="PROSITE" id="PS51257">
    <property type="entry name" value="PROKAR_LIPOPROTEIN"/>
    <property type="match status" value="1"/>
</dbReference>
<name>A0A2T3HNF1_9SPHI</name>
<accession>A0A2T3HNF1</accession>
<evidence type="ECO:0000256" key="1">
    <source>
        <dbReference type="SAM" id="SignalP"/>
    </source>
</evidence>
<dbReference type="SUPFAM" id="SSF48452">
    <property type="entry name" value="TPR-like"/>
    <property type="match status" value="1"/>
</dbReference>
<dbReference type="OrthoDB" id="9766256at2"/>
<dbReference type="Proteomes" id="UP000240912">
    <property type="component" value="Unassembled WGS sequence"/>
</dbReference>
<gene>
    <name evidence="2" type="ORF">C7T94_04375</name>
</gene>
<protein>
    <submittedName>
        <fullName evidence="2">SusD/RagB family nutrient-binding outer membrane lipoprotein</fullName>
    </submittedName>
</protein>
<dbReference type="Pfam" id="PF12771">
    <property type="entry name" value="SusD-like_2"/>
    <property type="match status" value="1"/>
</dbReference>
<feature type="signal peptide" evidence="1">
    <location>
        <begin position="1"/>
        <end position="22"/>
    </location>
</feature>
<sequence length="546" mass="60194">MKSLRIIYVFLLLIAASACKKALDVNTDPASPQKTKPEYLLAPMIAQMAINPAFDYRDAQFNLTQNMGAQTENNAFERHGFSASDTGGALWRMVYISFGLNLEEMITNGEAAGANTLVGIGLAMKAWGYQLLTDSHGPVILDEAFKDQLKFAYQDQPEVYAKVRLWCQQALVALNKPDVGDYSNFLRNADQLFGGDKAKWRKFIYAVLATQYSHLTSKNDFKTRYADSVVKYVDLSFAAASEDPTIGFAGNFPYSSTTAPGDANPLSVFAGIFGAAGSGRIGQPIVNYLCGGVRGTPTVDPKSSTDPRLTRMINPMVTTSTATNGVYRGVVATRGDLPTTKTIPHVFGIATATAQALFPGKYLFGQGAAANDKPRFPLFSYSQLQFAKSEALFLKGDKAGALTSYTNGIRGHMDFVNLYGRNGLVQAPAITPAEITAYMASNEVVKTAGDLTLADIMGQKYIAQWGWAGQEQWCDLRKHHYSPDVFRQFKQLESSEFFPSTPGKYAYRIRPRYNSEYIFNIAEIRKWGADKNEYTTLETWFSLPDQ</sequence>
<keyword evidence="1" id="KW-0732">Signal</keyword>
<dbReference type="EMBL" id="PYLS01000004">
    <property type="protein sequence ID" value="PST83980.1"/>
    <property type="molecule type" value="Genomic_DNA"/>
</dbReference>
<evidence type="ECO:0000313" key="3">
    <source>
        <dbReference type="Proteomes" id="UP000240912"/>
    </source>
</evidence>
<feature type="chain" id="PRO_5015759809" evidence="1">
    <location>
        <begin position="23"/>
        <end position="546"/>
    </location>
</feature>
<dbReference type="InterPro" id="IPR011990">
    <property type="entry name" value="TPR-like_helical_dom_sf"/>
</dbReference>
<proteinExistence type="predicted"/>
<keyword evidence="3" id="KW-1185">Reference proteome</keyword>
<evidence type="ECO:0000313" key="2">
    <source>
        <dbReference type="EMBL" id="PST83980.1"/>
    </source>
</evidence>
<dbReference type="InterPro" id="IPR041662">
    <property type="entry name" value="SusD-like_2"/>
</dbReference>
<organism evidence="2 3">
    <name type="scientific">Pedobacter yulinensis</name>
    <dbReference type="NCBI Taxonomy" id="2126353"/>
    <lineage>
        <taxon>Bacteria</taxon>
        <taxon>Pseudomonadati</taxon>
        <taxon>Bacteroidota</taxon>
        <taxon>Sphingobacteriia</taxon>
        <taxon>Sphingobacteriales</taxon>
        <taxon>Sphingobacteriaceae</taxon>
        <taxon>Pedobacter</taxon>
    </lineage>
</organism>
<dbReference type="Gene3D" id="1.25.40.390">
    <property type="match status" value="1"/>
</dbReference>
<reference evidence="2 3" key="1">
    <citation type="submission" date="2018-03" db="EMBL/GenBank/DDBJ databases">
        <authorList>
            <person name="Keele B.F."/>
        </authorList>
    </citation>
    <scope>NUCLEOTIDE SEQUENCE [LARGE SCALE GENOMIC DNA]</scope>
    <source>
        <strain evidence="2 3">YL28-9</strain>
    </source>
</reference>